<dbReference type="STRING" id="512564.MCRO_0013"/>
<dbReference type="HOGENOM" id="CLU_116677_0_0_14"/>
<dbReference type="NCBIfam" id="NF011238">
    <property type="entry name" value="PRK14644.2-1"/>
    <property type="match status" value="1"/>
</dbReference>
<dbReference type="RefSeq" id="WP_013054783.1">
    <property type="nucleotide sequence ID" value="NC_014014.1"/>
</dbReference>
<dbReference type="InterPro" id="IPR028998">
    <property type="entry name" value="RimP_C"/>
</dbReference>
<feature type="domain" description="Ribosome maturation factor RimP C-terminal" evidence="1">
    <location>
        <begin position="81"/>
        <end position="139"/>
    </location>
</feature>
<dbReference type="OrthoDB" id="399086at2"/>
<accession>D5E4K4</accession>
<reference evidence="2 3" key="3">
    <citation type="journal article" date="2011" name="J. Bacteriol.">
        <title>Genome sequences of Mycoplasma alligatoris A21JP2T and Mycoplasma crocodyli MP145T.</title>
        <authorList>
            <person name="Brown D.R."/>
            <person name="Farmerie W.G."/>
            <person name="May M."/>
            <person name="Benders G.A."/>
            <person name="Durkin A.S."/>
            <person name="Hlavinka K."/>
            <person name="Hostetler J."/>
            <person name="Jackson J."/>
            <person name="Johnson J."/>
            <person name="Miller R.H."/>
            <person name="Paralanov V."/>
            <person name="Radune D."/>
            <person name="Szczypinski B."/>
            <person name="Glass J.I."/>
        </authorList>
    </citation>
    <scope>NUCLEOTIDE SEQUENCE [LARGE SCALE GENOMIC DNA]</scope>
    <source>
        <strain evidence="3">ATCC 51981 / MP145</strain>
    </source>
</reference>
<evidence type="ECO:0000259" key="1">
    <source>
        <dbReference type="Pfam" id="PF17384"/>
    </source>
</evidence>
<keyword evidence="3" id="KW-1185">Reference proteome</keyword>
<dbReference type="Gene3D" id="2.30.30.180">
    <property type="entry name" value="Ribosome maturation factor RimP, C-terminal domain"/>
    <property type="match status" value="1"/>
</dbReference>
<proteinExistence type="predicted"/>
<dbReference type="Pfam" id="PF17384">
    <property type="entry name" value="DUF150_C"/>
    <property type="match status" value="1"/>
</dbReference>
<dbReference type="EMBL" id="CP001991">
    <property type="protein sequence ID" value="ADE20007.1"/>
    <property type="molecule type" value="Genomic_DNA"/>
</dbReference>
<reference evidence="3" key="1">
    <citation type="submission" date="2010-03" db="EMBL/GenBank/DDBJ databases">
        <title>The complete genome of Mycoplasma crocodyli MP145.</title>
        <authorList>
            <person name="Glass J.I."/>
            <person name="Durkin A.S."/>
            <person name="Hostetler J."/>
            <person name="Jackson J."/>
            <person name="Johnson J."/>
            <person name="May M.A."/>
            <person name="Paralanov V."/>
            <person name="Radune D."/>
            <person name="Szczypinski B."/>
            <person name="Brown D.R."/>
        </authorList>
    </citation>
    <scope>NUCLEOTIDE SEQUENCE [LARGE SCALE GENOMIC DNA]</scope>
    <source>
        <strain evidence="3">ATCC 51981 / MP145</strain>
    </source>
</reference>
<organism evidence="2 3">
    <name type="scientific">Mycoplasma crocodyli (strain ATCC 51981 / MP145)</name>
    <dbReference type="NCBI Taxonomy" id="512564"/>
    <lineage>
        <taxon>Bacteria</taxon>
        <taxon>Bacillati</taxon>
        <taxon>Mycoplasmatota</taxon>
        <taxon>Mollicutes</taxon>
        <taxon>Mycoplasmataceae</taxon>
        <taxon>Mycoplasma</taxon>
    </lineage>
</organism>
<name>D5E4K4_MYCCM</name>
<dbReference type="Proteomes" id="UP000001845">
    <property type="component" value="Chromosome"/>
</dbReference>
<dbReference type="AlphaFoldDB" id="D5E4K4"/>
<evidence type="ECO:0000313" key="2">
    <source>
        <dbReference type="EMBL" id="ADE20007.1"/>
    </source>
</evidence>
<sequence>MDRIEKIKNKFNDAILEIKELKNDQDFTLEIVLDTRDLKTVEKYTREIYDFLENESLLGEDTSLDILSKGSDIIVSIDEIEKFIGKKLVFSLKKEVMNTLEIPGKLLSVDGNNITIQFNQKGLLRKVELNKENIKEVKIYF</sequence>
<reference key="2">
    <citation type="submission" date="2010-03" db="EMBL/GenBank/DDBJ databases">
        <authorList>
            <person name="Ma Z."/>
            <person name="Wang X."/>
            <person name="Liu H."/>
        </authorList>
    </citation>
    <scope>NUCLEOTIDE SEQUENCE</scope>
    <source>
        <strain>MP145</strain>
    </source>
</reference>
<dbReference type="SUPFAM" id="SSF74942">
    <property type="entry name" value="YhbC-like, C-terminal domain"/>
    <property type="match status" value="1"/>
</dbReference>
<evidence type="ECO:0000313" key="3">
    <source>
        <dbReference type="Proteomes" id="UP000001845"/>
    </source>
</evidence>
<dbReference type="InterPro" id="IPR036847">
    <property type="entry name" value="RimP_C_sf"/>
</dbReference>
<gene>
    <name evidence="2" type="ordered locus">MCRO_0013</name>
</gene>
<dbReference type="KEGG" id="mcd:MCRO_0013"/>
<protein>
    <recommendedName>
        <fullName evidence="1">Ribosome maturation factor RimP C-terminal domain-containing protein</fullName>
    </recommendedName>
</protein>